<proteinExistence type="inferred from homology"/>
<evidence type="ECO:0000259" key="6">
    <source>
        <dbReference type="Pfam" id="PF00441"/>
    </source>
</evidence>
<evidence type="ECO:0000313" key="10">
    <source>
        <dbReference type="Proteomes" id="UP001337655"/>
    </source>
</evidence>
<feature type="domain" description="Adaptive response protein AidB N-terminal" evidence="8">
    <location>
        <begin position="59"/>
        <end position="192"/>
    </location>
</feature>
<evidence type="ECO:0000256" key="2">
    <source>
        <dbReference type="ARBA" id="ARBA00022630"/>
    </source>
</evidence>
<evidence type="ECO:0000256" key="1">
    <source>
        <dbReference type="ARBA" id="ARBA00009347"/>
    </source>
</evidence>
<feature type="domain" description="Acyl-CoA oxidase/dehydrogenase middle" evidence="7">
    <location>
        <begin position="226"/>
        <end position="341"/>
    </location>
</feature>
<dbReference type="Pfam" id="PF18158">
    <property type="entry name" value="AidB_N"/>
    <property type="match status" value="1"/>
</dbReference>
<evidence type="ECO:0000256" key="5">
    <source>
        <dbReference type="SAM" id="MobiDB-lite"/>
    </source>
</evidence>
<dbReference type="RefSeq" id="XP_064654498.1">
    <property type="nucleotide sequence ID" value="XM_064807125.1"/>
</dbReference>
<evidence type="ECO:0000259" key="7">
    <source>
        <dbReference type="Pfam" id="PF02770"/>
    </source>
</evidence>
<dbReference type="Pfam" id="PF02770">
    <property type="entry name" value="Acyl-CoA_dh_M"/>
    <property type="match status" value="1"/>
</dbReference>
<feature type="compositionally biased region" description="Low complexity" evidence="5">
    <location>
        <begin position="10"/>
        <end position="24"/>
    </location>
</feature>
<evidence type="ECO:0000313" key="9">
    <source>
        <dbReference type="EMBL" id="KAK5164205.1"/>
    </source>
</evidence>
<accession>A0AAV9P030</accession>
<feature type="domain" description="Acyl-CoA dehydrogenase/oxidase C-terminal" evidence="6">
    <location>
        <begin position="350"/>
        <end position="427"/>
    </location>
</feature>
<dbReference type="InterPro" id="IPR009100">
    <property type="entry name" value="AcylCoA_DH/oxidase_NM_dom_sf"/>
</dbReference>
<dbReference type="GO" id="GO:0003995">
    <property type="term" value="F:acyl-CoA dehydrogenase activity"/>
    <property type="evidence" value="ECO:0007669"/>
    <property type="project" value="TreeGrafter"/>
</dbReference>
<dbReference type="SUPFAM" id="SSF56645">
    <property type="entry name" value="Acyl-CoA dehydrogenase NM domain-like"/>
    <property type="match status" value="1"/>
</dbReference>
<keyword evidence="4" id="KW-0560">Oxidoreductase</keyword>
<comment type="caution">
    <text evidence="9">The sequence shown here is derived from an EMBL/GenBank/DDBJ whole genome shotgun (WGS) entry which is preliminary data.</text>
</comment>
<dbReference type="InterPro" id="IPR041504">
    <property type="entry name" value="AidB_N"/>
</dbReference>
<dbReference type="InterPro" id="IPR052904">
    <property type="entry name" value="Acyl-CoA_dehydrogenase-like"/>
</dbReference>
<keyword evidence="3 4" id="KW-0274">FAD</keyword>
<evidence type="ECO:0000256" key="3">
    <source>
        <dbReference type="ARBA" id="ARBA00022827"/>
    </source>
</evidence>
<comment type="cofactor">
    <cofactor evidence="4">
        <name>FAD</name>
        <dbReference type="ChEBI" id="CHEBI:57692"/>
    </cofactor>
</comment>
<evidence type="ECO:0000256" key="4">
    <source>
        <dbReference type="RuleBase" id="RU362125"/>
    </source>
</evidence>
<keyword evidence="10" id="KW-1185">Reference proteome</keyword>
<feature type="region of interest" description="Disordered" evidence="5">
    <location>
        <begin position="1"/>
        <end position="51"/>
    </location>
</feature>
<reference evidence="9 10" key="1">
    <citation type="submission" date="2023-08" db="EMBL/GenBank/DDBJ databases">
        <title>Black Yeasts Isolated from many extreme environments.</title>
        <authorList>
            <person name="Coleine C."/>
            <person name="Stajich J.E."/>
            <person name="Selbmann L."/>
        </authorList>
    </citation>
    <scope>NUCLEOTIDE SEQUENCE [LARGE SCALE GENOMIC DNA]</scope>
    <source>
        <strain evidence="9 10">CCFEE 5935</strain>
    </source>
</reference>
<sequence>MASKAPIYRPQPAQAVPASSPLAAHQSTVNGLQHEAPTREPAPSSSTEGFFQTPPVILNQLEDDVALQRSLSLFLPKSIRDEIVPELHTFGDKVLSKPVMTLMADAEHNLPYVKPFTAWGKRQDELITSEGWRGLSAIGIEEGMVSIGYENQYAQYSRPWQFCKYLVWTGSSCWVTCPSLMTDGVAAALRKHLSDPSIQGQSRMAMTNAYEKLVSKDPELAWTTGQWMTERQGGSDVSQTETLARYAPELSEYEAQSAGSDGMSLGPWLCSGFKWFSSATDSQMMMFLARTPKGISTFMAPMRRKIPGTEETELNGIQIQRLKNKLGTKALPTAELVLKDVRAYLVGAEGQGVKEIATVLNVARVHNAVSAIGFWGRGLGIARAFARVRKVGLKPLSSKAAYVRSLAKMHVEYKANVLLCIFVASLLGIVEQPQIAAYNDATGRPQQRTTVEGTGTLPKAAAAEHIFRLLTPVLKGLTAKSAIAGLAECMECMGGIGYLENDDAQYNIARLYRDVNVCSIWEGTTDMMAHDVLRVVFGKTGKEVMPAMDEWVSSGLQQATSSLRKPAEQVMTLWAQWKKDMTSKERGELELRSRELMERLGDVVMSTLMILDASQDMDETAVCAFSAWMDFKGISGHADSGDWQKLVERNQVVVFGPHGPQDAGDTRAKL</sequence>
<dbReference type="AlphaFoldDB" id="A0AAV9P030"/>
<evidence type="ECO:0000259" key="8">
    <source>
        <dbReference type="Pfam" id="PF18158"/>
    </source>
</evidence>
<dbReference type="PANTHER" id="PTHR42707:SF2">
    <property type="entry name" value="ACD11 DEHYDROGENASE"/>
    <property type="match status" value="1"/>
</dbReference>
<dbReference type="PANTHER" id="PTHR42707">
    <property type="entry name" value="ACYL-COA DEHYDROGENASE"/>
    <property type="match status" value="1"/>
</dbReference>
<dbReference type="Proteomes" id="UP001337655">
    <property type="component" value="Unassembled WGS sequence"/>
</dbReference>
<gene>
    <name evidence="9" type="ORF">LTR77_009899</name>
</gene>
<dbReference type="Gene3D" id="1.20.140.10">
    <property type="entry name" value="Butyryl-CoA Dehydrogenase, subunit A, domain 3"/>
    <property type="match status" value="1"/>
</dbReference>
<dbReference type="EMBL" id="JAVRRT010000020">
    <property type="protein sequence ID" value="KAK5164205.1"/>
    <property type="molecule type" value="Genomic_DNA"/>
</dbReference>
<dbReference type="Gene3D" id="2.40.110.20">
    <property type="match status" value="1"/>
</dbReference>
<dbReference type="InterPro" id="IPR006091">
    <property type="entry name" value="Acyl-CoA_Oxase/DH_mid-dom"/>
</dbReference>
<dbReference type="InterPro" id="IPR009075">
    <property type="entry name" value="AcylCo_DH/oxidase_C"/>
</dbReference>
<organism evidence="9 10">
    <name type="scientific">Saxophila tyrrhenica</name>
    <dbReference type="NCBI Taxonomy" id="1690608"/>
    <lineage>
        <taxon>Eukaryota</taxon>
        <taxon>Fungi</taxon>
        <taxon>Dikarya</taxon>
        <taxon>Ascomycota</taxon>
        <taxon>Pezizomycotina</taxon>
        <taxon>Dothideomycetes</taxon>
        <taxon>Dothideomycetidae</taxon>
        <taxon>Mycosphaerellales</taxon>
        <taxon>Extremaceae</taxon>
        <taxon>Saxophila</taxon>
    </lineage>
</organism>
<name>A0AAV9P030_9PEZI</name>
<dbReference type="InterPro" id="IPR036250">
    <property type="entry name" value="AcylCo_DH-like_C"/>
</dbReference>
<feature type="domain" description="Acyl-CoA dehydrogenase/oxidase C-terminal" evidence="6">
    <location>
        <begin position="463"/>
        <end position="536"/>
    </location>
</feature>
<dbReference type="SUPFAM" id="SSF47203">
    <property type="entry name" value="Acyl-CoA dehydrogenase C-terminal domain-like"/>
    <property type="match status" value="1"/>
</dbReference>
<keyword evidence="2 4" id="KW-0285">Flavoprotein</keyword>
<protein>
    <submittedName>
        <fullName evidence="9">Uncharacterized protein</fullName>
    </submittedName>
</protein>
<dbReference type="GeneID" id="89931229"/>
<dbReference type="Pfam" id="PF00441">
    <property type="entry name" value="Acyl-CoA_dh_1"/>
    <property type="match status" value="2"/>
</dbReference>
<dbReference type="Gene3D" id="6.10.250.600">
    <property type="match status" value="1"/>
</dbReference>
<comment type="similarity">
    <text evidence="1 4">Belongs to the acyl-CoA dehydrogenase family.</text>
</comment>